<sequence>MTLLGGLLPFCSRRSLPPFPPIELRARARIPLLPPLSTPARRLHIEDIEPASQLQVFQETVTNCTLQTVKLRARINQPQALQETGRINFNILHILEKILDDVP</sequence>
<dbReference type="AlphaFoldDB" id="A0A9X0CQB9"/>
<keyword evidence="2" id="KW-1185">Reference proteome</keyword>
<dbReference type="EMBL" id="MU826842">
    <property type="protein sequence ID" value="KAJ7371760.1"/>
    <property type="molecule type" value="Genomic_DNA"/>
</dbReference>
<proteinExistence type="predicted"/>
<comment type="caution">
    <text evidence="1">The sequence shown here is derived from an EMBL/GenBank/DDBJ whole genome shotgun (WGS) entry which is preliminary data.</text>
</comment>
<evidence type="ECO:0000313" key="1">
    <source>
        <dbReference type="EMBL" id="KAJ7371760.1"/>
    </source>
</evidence>
<evidence type="ECO:0000313" key="2">
    <source>
        <dbReference type="Proteomes" id="UP001163046"/>
    </source>
</evidence>
<reference evidence="1" key="1">
    <citation type="submission" date="2023-01" db="EMBL/GenBank/DDBJ databases">
        <title>Genome assembly of the deep-sea coral Lophelia pertusa.</title>
        <authorList>
            <person name="Herrera S."/>
            <person name="Cordes E."/>
        </authorList>
    </citation>
    <scope>NUCLEOTIDE SEQUENCE</scope>
    <source>
        <strain evidence="1">USNM1676648</strain>
        <tissue evidence="1">Polyp</tissue>
    </source>
</reference>
<gene>
    <name evidence="1" type="ORF">OS493_023098</name>
</gene>
<protein>
    <submittedName>
        <fullName evidence="1">Uncharacterized protein</fullName>
    </submittedName>
</protein>
<name>A0A9X0CQB9_9CNID</name>
<accession>A0A9X0CQB9</accession>
<organism evidence="1 2">
    <name type="scientific">Desmophyllum pertusum</name>
    <dbReference type="NCBI Taxonomy" id="174260"/>
    <lineage>
        <taxon>Eukaryota</taxon>
        <taxon>Metazoa</taxon>
        <taxon>Cnidaria</taxon>
        <taxon>Anthozoa</taxon>
        <taxon>Hexacorallia</taxon>
        <taxon>Scleractinia</taxon>
        <taxon>Caryophylliina</taxon>
        <taxon>Caryophylliidae</taxon>
        <taxon>Desmophyllum</taxon>
    </lineage>
</organism>
<dbReference type="Proteomes" id="UP001163046">
    <property type="component" value="Unassembled WGS sequence"/>
</dbReference>